<name>A0ACB5RC89_9CLOT</name>
<dbReference type="EMBL" id="BROD01000001">
    <property type="protein sequence ID" value="GKX66695.1"/>
    <property type="molecule type" value="Genomic_DNA"/>
</dbReference>
<accession>A0ACB5RC89</accession>
<proteinExistence type="predicted"/>
<protein>
    <submittedName>
        <fullName evidence="1">Uncharacterized protein</fullName>
    </submittedName>
</protein>
<comment type="caution">
    <text evidence="1">The sequence shown here is derived from an EMBL/GenBank/DDBJ whole genome shotgun (WGS) entry which is preliminary data.</text>
</comment>
<reference evidence="1" key="1">
    <citation type="journal article" date="2025" name="Int. J. Syst. Evol. Microbiol.">
        <title>Inconstantimicrobium mannanitabidum sp. nov., a novel member of the family Clostridiaceae isolated from anoxic soil under the treatment of reductive soil disinfestation.</title>
        <authorList>
            <person name="Ueki A."/>
            <person name="Tonouchi A."/>
            <person name="Honma S."/>
            <person name="Kaku N."/>
            <person name="Ueki K."/>
        </authorList>
    </citation>
    <scope>NUCLEOTIDE SEQUENCE</scope>
    <source>
        <strain evidence="1">TW13</strain>
    </source>
</reference>
<evidence type="ECO:0000313" key="1">
    <source>
        <dbReference type="EMBL" id="GKX66695.1"/>
    </source>
</evidence>
<evidence type="ECO:0000313" key="2">
    <source>
        <dbReference type="Proteomes" id="UP001058074"/>
    </source>
</evidence>
<gene>
    <name evidence="1" type="ORF">rsdtw13_19530</name>
</gene>
<dbReference type="Proteomes" id="UP001058074">
    <property type="component" value="Unassembled WGS sequence"/>
</dbReference>
<keyword evidence="2" id="KW-1185">Reference proteome</keyword>
<sequence>MKKVIVLLLILTFSTSVVACNKSNVKQPNETNSAESASEKENNDTPNSNNSENQDTSNDSKTEESIPATSTPNQTTVAPTEDNTSKTNNTTTKQNNSTSSSNSDSNSTLSNEKKAWYFMPVTTHKAPAGAETQEYLSKFSAHYLGDTSRKVIYLTFDEGNTQCYTNQILDTLKKHNAKATFFLTEPYILANPTIVKRIIAEGHKVGNHTNKHLSMPTLAGNKEKFTAELTSTNDAFKKLTGRNLDPLFRFPMGEYSEKSLQYVKDLGYNTYFWSFAYNDYTPSKPPTYEYTKNRILSLTHNGAIMLLHASCKTNADVLDEVISTLAKQGYSFESVS</sequence>
<organism evidence="1 2">
    <name type="scientific">Inconstantimicrobium mannanitabidum</name>
    <dbReference type="NCBI Taxonomy" id="1604901"/>
    <lineage>
        <taxon>Bacteria</taxon>
        <taxon>Bacillati</taxon>
        <taxon>Bacillota</taxon>
        <taxon>Clostridia</taxon>
        <taxon>Eubacteriales</taxon>
        <taxon>Clostridiaceae</taxon>
        <taxon>Inconstantimicrobium</taxon>
    </lineage>
</organism>